<dbReference type="AlphaFoldDB" id="A0A557SWY6"/>
<sequence length="132" mass="14097">MKKLIQITLLIIMSVILTSSLFDYSPQNLFAIANAQGSDTGYGTFLSVDEDVPTMYTHAVGIADFASSENSIEYIMKATGKEGSTAGHIHYGIEGEYGPVVVPLFKYDTPQNQISESGAISADNLTGPLEGV</sequence>
<gene>
    <name evidence="2" type="ORF">NARC_40080</name>
</gene>
<dbReference type="EMBL" id="VOAH01000004">
    <property type="protein sequence ID" value="TVP41118.1"/>
    <property type="molecule type" value="Genomic_DNA"/>
</dbReference>
<dbReference type="Pfam" id="PF07452">
    <property type="entry name" value="CHRD"/>
    <property type="match status" value="1"/>
</dbReference>
<keyword evidence="3" id="KW-1185">Reference proteome</keyword>
<feature type="domain" description="CHRD" evidence="1">
    <location>
        <begin position="46"/>
        <end position="118"/>
    </location>
</feature>
<protein>
    <recommendedName>
        <fullName evidence="1">CHRD domain-containing protein</fullName>
    </recommendedName>
</protein>
<proteinExistence type="predicted"/>
<evidence type="ECO:0000313" key="2">
    <source>
        <dbReference type="EMBL" id="TVP41118.1"/>
    </source>
</evidence>
<dbReference type="InterPro" id="IPR010895">
    <property type="entry name" value="CHRD"/>
</dbReference>
<organism evidence="2 3">
    <name type="scientific">Candidatus Nitrosocosmicus arcticus</name>
    <dbReference type="NCBI Taxonomy" id="2035267"/>
    <lineage>
        <taxon>Archaea</taxon>
        <taxon>Nitrososphaerota</taxon>
        <taxon>Nitrososphaeria</taxon>
        <taxon>Nitrososphaerales</taxon>
        <taxon>Nitrososphaeraceae</taxon>
        <taxon>Candidatus Nitrosocosmicus</taxon>
    </lineage>
</organism>
<dbReference type="Proteomes" id="UP000315289">
    <property type="component" value="Unassembled WGS sequence"/>
</dbReference>
<accession>A0A557SWY6</accession>
<name>A0A557SWY6_9ARCH</name>
<reference evidence="2 3" key="1">
    <citation type="journal article" date="2019" name="Front. Microbiol.">
        <title>Ammonia Oxidation by the Arctic Terrestrial Thaumarchaeote Candidatus Nitrosocosmicus arcticus Is Stimulated by Increasing Temperatures.</title>
        <authorList>
            <person name="Alves R.J.E."/>
            <person name="Kerou M."/>
            <person name="Zappe A."/>
            <person name="Bittner R."/>
            <person name="Abby S.S."/>
            <person name="Schmidt H.A."/>
            <person name="Pfeifer K."/>
            <person name="Schleper C."/>
        </authorList>
    </citation>
    <scope>NUCLEOTIDE SEQUENCE [LARGE SCALE GENOMIC DNA]</scope>
    <source>
        <strain evidence="2 3">Kfb</strain>
    </source>
</reference>
<evidence type="ECO:0000313" key="3">
    <source>
        <dbReference type="Proteomes" id="UP000315289"/>
    </source>
</evidence>
<comment type="caution">
    <text evidence="2">The sequence shown here is derived from an EMBL/GenBank/DDBJ whole genome shotgun (WGS) entry which is preliminary data.</text>
</comment>
<evidence type="ECO:0000259" key="1">
    <source>
        <dbReference type="Pfam" id="PF07452"/>
    </source>
</evidence>